<evidence type="ECO:0000313" key="2">
    <source>
        <dbReference type="Proteomes" id="UP000437824"/>
    </source>
</evidence>
<keyword evidence="1" id="KW-0378">Hydrolase</keyword>
<dbReference type="Gene3D" id="3.40.50.1000">
    <property type="entry name" value="HAD superfamily/HAD-like"/>
    <property type="match status" value="1"/>
</dbReference>
<sequence>MDSIIFDVDGTLWDSTEIVAQAWTWYLQTREHMDITLTSQRLMSLFGQLLPDIARQLFPDLSEAEQLRIIDGCCQAEHEALLKKCAPLYEGLEHTLQELGKKYPLFIVSNCQAGYIEVFLKATGFGHYFKGHLCPGDTGLAKAANIRKIAETYDLQSPVYVGDTMGDFQACEKARVPFIFASYGFGHVENPWKSIKKPLDLLDLCL</sequence>
<dbReference type="SUPFAM" id="SSF56784">
    <property type="entry name" value="HAD-like"/>
    <property type="match status" value="1"/>
</dbReference>
<dbReference type="InterPro" id="IPR036412">
    <property type="entry name" value="HAD-like_sf"/>
</dbReference>
<dbReference type="PANTHER" id="PTHR43434:SF1">
    <property type="entry name" value="PHOSPHOGLYCOLATE PHOSPHATASE"/>
    <property type="match status" value="1"/>
</dbReference>
<dbReference type="Pfam" id="PF13419">
    <property type="entry name" value="HAD_2"/>
    <property type="match status" value="1"/>
</dbReference>
<dbReference type="EMBL" id="WMBC01000005">
    <property type="protein sequence ID" value="MTD61254.1"/>
    <property type="molecule type" value="Genomic_DNA"/>
</dbReference>
<dbReference type="InterPro" id="IPR041492">
    <property type="entry name" value="HAD_2"/>
</dbReference>
<dbReference type="GO" id="GO:0006281">
    <property type="term" value="P:DNA repair"/>
    <property type="evidence" value="ECO:0007669"/>
    <property type="project" value="TreeGrafter"/>
</dbReference>
<dbReference type="InterPro" id="IPR050155">
    <property type="entry name" value="HAD-like_hydrolase_sf"/>
</dbReference>
<accession>A0A844GML1</accession>
<dbReference type="SFLD" id="SFLDG01129">
    <property type="entry name" value="C1.5:_HAD__Beta-PGM__Phosphata"/>
    <property type="match status" value="1"/>
</dbReference>
<organism evidence="1 2">
    <name type="scientific">Blautia luti DSM 14534 = JCM 17040</name>
    <dbReference type="NCBI Taxonomy" id="649762"/>
    <lineage>
        <taxon>Bacteria</taxon>
        <taxon>Bacillati</taxon>
        <taxon>Bacillota</taxon>
        <taxon>Clostridia</taxon>
        <taxon>Lachnospirales</taxon>
        <taxon>Lachnospiraceae</taxon>
        <taxon>Blautia</taxon>
    </lineage>
</organism>
<comment type="caution">
    <text evidence="1">The sequence shown here is derived from an EMBL/GenBank/DDBJ whole genome shotgun (WGS) entry which is preliminary data.</text>
</comment>
<dbReference type="InterPro" id="IPR023214">
    <property type="entry name" value="HAD_sf"/>
</dbReference>
<dbReference type="InterPro" id="IPR023198">
    <property type="entry name" value="PGP-like_dom2"/>
</dbReference>
<dbReference type="PANTHER" id="PTHR43434">
    <property type="entry name" value="PHOSPHOGLYCOLATE PHOSPHATASE"/>
    <property type="match status" value="1"/>
</dbReference>
<dbReference type="Proteomes" id="UP000437824">
    <property type="component" value="Unassembled WGS sequence"/>
</dbReference>
<name>A0A844GML1_9FIRM</name>
<dbReference type="RefSeq" id="WP_118508432.1">
    <property type="nucleotide sequence ID" value="NZ_WMBC01000005.1"/>
</dbReference>
<dbReference type="SFLD" id="SFLDS00003">
    <property type="entry name" value="Haloacid_Dehalogenase"/>
    <property type="match status" value="1"/>
</dbReference>
<dbReference type="Gene3D" id="1.10.150.240">
    <property type="entry name" value="Putative phosphatase, domain 2"/>
    <property type="match status" value="1"/>
</dbReference>
<dbReference type="GO" id="GO:0008967">
    <property type="term" value="F:phosphoglycolate phosphatase activity"/>
    <property type="evidence" value="ECO:0007669"/>
    <property type="project" value="TreeGrafter"/>
</dbReference>
<gene>
    <name evidence="1" type="ORF">GKZ57_08225</name>
</gene>
<proteinExistence type="predicted"/>
<dbReference type="AlphaFoldDB" id="A0A844GML1"/>
<protein>
    <submittedName>
        <fullName evidence="1">HAD hydrolase-like protein</fullName>
    </submittedName>
</protein>
<evidence type="ECO:0000313" key="1">
    <source>
        <dbReference type="EMBL" id="MTD61254.1"/>
    </source>
</evidence>
<reference evidence="1 2" key="1">
    <citation type="submission" date="2019-11" db="EMBL/GenBank/DDBJ databases">
        <title>Draft genome sequence of Blautia luti DSM 14534T, isolated from human stool.</title>
        <authorList>
            <person name="Ortiz R."/>
            <person name="Melis-Arcos F."/>
            <person name="Covarrubias P."/>
            <person name="Cardenas J.P."/>
            <person name="Perez-Donoso J."/>
            <person name="Almonacid D."/>
        </authorList>
    </citation>
    <scope>NUCLEOTIDE SEQUENCE [LARGE SCALE GENOMIC DNA]</scope>
    <source>
        <strain evidence="1 2">DSM 14534</strain>
    </source>
</reference>